<protein>
    <recommendedName>
        <fullName evidence="2">DUF8118 domain-containing protein</fullName>
    </recommendedName>
</protein>
<gene>
    <name evidence="3" type="ORF">C492_00474</name>
</gene>
<feature type="region of interest" description="Disordered" evidence="1">
    <location>
        <begin position="1"/>
        <end position="39"/>
    </location>
</feature>
<dbReference type="Proteomes" id="UP000011531">
    <property type="component" value="Unassembled WGS sequence"/>
</dbReference>
<feature type="domain" description="DUF8118" evidence="2">
    <location>
        <begin position="39"/>
        <end position="81"/>
    </location>
</feature>
<feature type="compositionally biased region" description="Acidic residues" evidence="1">
    <location>
        <begin position="26"/>
        <end position="36"/>
    </location>
</feature>
<reference evidence="3 4" key="1">
    <citation type="journal article" date="2014" name="PLoS Genet.">
        <title>Phylogenetically driven sequencing of extremely halophilic archaea reveals strategies for static and dynamic osmo-response.</title>
        <authorList>
            <person name="Becker E.A."/>
            <person name="Seitzer P.M."/>
            <person name="Tritt A."/>
            <person name="Larsen D."/>
            <person name="Krusor M."/>
            <person name="Yao A.I."/>
            <person name="Wu D."/>
            <person name="Madern D."/>
            <person name="Eisen J.A."/>
            <person name="Darling A.E."/>
            <person name="Facciotti M.T."/>
        </authorList>
    </citation>
    <scope>NUCLEOTIDE SEQUENCE [LARGE SCALE GENOMIC DNA]</scope>
    <source>
        <strain evidence="3 4">DSM 18795</strain>
    </source>
</reference>
<evidence type="ECO:0000259" key="2">
    <source>
        <dbReference type="Pfam" id="PF26435"/>
    </source>
</evidence>
<dbReference type="RefSeq" id="WP_008419467.1">
    <property type="nucleotide sequence ID" value="NZ_AOIA01000014.1"/>
</dbReference>
<dbReference type="OrthoDB" id="331404at2157"/>
<evidence type="ECO:0000313" key="3">
    <source>
        <dbReference type="EMBL" id="ELY66732.1"/>
    </source>
</evidence>
<comment type="caution">
    <text evidence="3">The sequence shown here is derived from an EMBL/GenBank/DDBJ whole genome shotgun (WGS) entry which is preliminary data.</text>
</comment>
<dbReference type="EMBL" id="AOIA01000014">
    <property type="protein sequence ID" value="ELY66732.1"/>
    <property type="molecule type" value="Genomic_DNA"/>
</dbReference>
<dbReference type="Pfam" id="PF26435">
    <property type="entry name" value="DUF8118"/>
    <property type="match status" value="1"/>
</dbReference>
<evidence type="ECO:0000313" key="4">
    <source>
        <dbReference type="Proteomes" id="UP000011531"/>
    </source>
</evidence>
<proteinExistence type="predicted"/>
<dbReference type="AlphaFoldDB" id="L9XZ08"/>
<name>L9XZ08_9EURY</name>
<accession>L9XZ08</accession>
<keyword evidence="4" id="KW-1185">Reference proteome</keyword>
<organism evidence="3 4">
    <name type="scientific">Natronococcus jeotgali DSM 18795</name>
    <dbReference type="NCBI Taxonomy" id="1227498"/>
    <lineage>
        <taxon>Archaea</taxon>
        <taxon>Methanobacteriati</taxon>
        <taxon>Methanobacteriota</taxon>
        <taxon>Stenosarchaea group</taxon>
        <taxon>Halobacteria</taxon>
        <taxon>Halobacteriales</taxon>
        <taxon>Natrialbaceae</taxon>
        <taxon>Natronococcus</taxon>
    </lineage>
</organism>
<evidence type="ECO:0000256" key="1">
    <source>
        <dbReference type="SAM" id="MobiDB-lite"/>
    </source>
</evidence>
<dbReference type="InterPro" id="IPR058431">
    <property type="entry name" value="DUF8118"/>
</dbReference>
<sequence length="87" mass="9878">MSTYERTAVESDGEPSNEPTARETLDDSEILESEDVDPWKGPFPEYNKYGGLTGFSYVRCRDCGREVLTGRKEFTSHRDGCRFGDDD</sequence>